<gene>
    <name evidence="2" type="ORF">ABEG20_02605</name>
</gene>
<evidence type="ECO:0008006" key="3">
    <source>
        <dbReference type="Google" id="ProtNLM"/>
    </source>
</evidence>
<protein>
    <recommendedName>
        <fullName evidence="3">Tetratricopeptide repeat protein</fullName>
    </recommendedName>
</protein>
<name>A0AAU7K702_9SPHI</name>
<dbReference type="EMBL" id="CP157485">
    <property type="protein sequence ID" value="XBO48487.1"/>
    <property type="molecule type" value="Genomic_DNA"/>
</dbReference>
<dbReference type="RefSeq" id="WP_406825845.1">
    <property type="nucleotide sequence ID" value="NZ_CP157485.1"/>
</dbReference>
<proteinExistence type="predicted"/>
<feature type="signal peptide" evidence="1">
    <location>
        <begin position="1"/>
        <end position="19"/>
    </location>
</feature>
<evidence type="ECO:0000256" key="1">
    <source>
        <dbReference type="SAM" id="SignalP"/>
    </source>
</evidence>
<feature type="chain" id="PRO_5043963925" description="Tetratricopeptide repeat protein" evidence="1">
    <location>
        <begin position="20"/>
        <end position="281"/>
    </location>
</feature>
<sequence length="281" mass="30659">MKTLKMFCLLVLAAGVADAQGVKFSADQPAAGSTVKFTYDPKGTNLENLADVKCTGYTFFTSTNPKSNKINLVKEGTIYKGEIATPDSVTVIGLAFSVGDQKDEAPAGYILEFTNDGKIPPEAYLNEAFLYGLAGNYYLGLTIDAEKAVSLYHQAFALKPALKKKNLQQYLSLEYKADKDKGTKLINEHIAALSKIKEPKEEDFSALIGLYSLLKKKTQADSVKAIVLKKYPTGNYAWGNDMNVLYGTKDFAAQEKKAADMIAKFKLDASKKADADKLNSI</sequence>
<reference evidence="2" key="1">
    <citation type="submission" date="2024-05" db="EMBL/GenBank/DDBJ databases">
        <authorList>
            <person name="Kim S."/>
            <person name="Heo J."/>
            <person name="Choi H."/>
            <person name="Choi Y."/>
            <person name="Kwon S.-W."/>
            <person name="Kim Y."/>
        </authorList>
    </citation>
    <scope>NUCLEOTIDE SEQUENCE</scope>
    <source>
        <strain evidence="2">KACC 23697</strain>
    </source>
</reference>
<accession>A0AAU7K702</accession>
<organism evidence="2">
    <name type="scientific">Pedobacter sp. KACC 23697</name>
    <dbReference type="NCBI Taxonomy" id="3149230"/>
    <lineage>
        <taxon>Bacteria</taxon>
        <taxon>Pseudomonadati</taxon>
        <taxon>Bacteroidota</taxon>
        <taxon>Sphingobacteriia</taxon>
        <taxon>Sphingobacteriales</taxon>
        <taxon>Sphingobacteriaceae</taxon>
        <taxon>Pedobacter</taxon>
    </lineage>
</organism>
<evidence type="ECO:0000313" key="2">
    <source>
        <dbReference type="EMBL" id="XBO48487.1"/>
    </source>
</evidence>
<dbReference type="AlphaFoldDB" id="A0AAU7K702"/>
<keyword evidence="1" id="KW-0732">Signal</keyword>